<proteinExistence type="predicted"/>
<evidence type="ECO:0000256" key="2">
    <source>
        <dbReference type="SAM" id="MobiDB-lite"/>
    </source>
</evidence>
<feature type="coiled-coil region" evidence="1">
    <location>
        <begin position="156"/>
        <end position="184"/>
    </location>
</feature>
<keyword evidence="4" id="KW-1185">Reference proteome</keyword>
<feature type="region of interest" description="Disordered" evidence="2">
    <location>
        <begin position="83"/>
        <end position="109"/>
    </location>
</feature>
<dbReference type="AlphaFoldDB" id="A0AAN6DMD9"/>
<comment type="caution">
    <text evidence="3">The sequence shown here is derived from an EMBL/GenBank/DDBJ whole genome shotgun (WGS) entry which is preliminary data.</text>
</comment>
<reference evidence="3" key="1">
    <citation type="journal article" date="2022" name="bioRxiv">
        <title>Deciphering the potential niche of two novel black yeast fungi from a biological soil crust based on their genomes, phenotypes, and melanin regulation.</title>
        <authorList>
            <consortium name="DOE Joint Genome Institute"/>
            <person name="Carr E.C."/>
            <person name="Barton Q."/>
            <person name="Grambo S."/>
            <person name="Sullivan M."/>
            <person name="Renfro C.M."/>
            <person name="Kuo A."/>
            <person name="Pangilinan J."/>
            <person name="Lipzen A."/>
            <person name="Keymanesh K."/>
            <person name="Savage E."/>
            <person name="Barry K."/>
            <person name="Grigoriev I.V."/>
            <person name="Riekhof W.R."/>
            <person name="Harris S.S."/>
        </authorList>
    </citation>
    <scope>NUCLEOTIDE SEQUENCE</scope>
    <source>
        <strain evidence="3">JF 03-4F</strain>
    </source>
</reference>
<dbReference type="EMBL" id="MU404364">
    <property type="protein sequence ID" value="KAI1608187.1"/>
    <property type="molecule type" value="Genomic_DNA"/>
</dbReference>
<organism evidence="3 4">
    <name type="scientific">Exophiala viscosa</name>
    <dbReference type="NCBI Taxonomy" id="2486360"/>
    <lineage>
        <taxon>Eukaryota</taxon>
        <taxon>Fungi</taxon>
        <taxon>Dikarya</taxon>
        <taxon>Ascomycota</taxon>
        <taxon>Pezizomycotina</taxon>
        <taxon>Eurotiomycetes</taxon>
        <taxon>Chaetothyriomycetidae</taxon>
        <taxon>Chaetothyriales</taxon>
        <taxon>Herpotrichiellaceae</taxon>
        <taxon>Exophiala</taxon>
    </lineage>
</organism>
<protein>
    <submittedName>
        <fullName evidence="3">Uncharacterized protein</fullName>
    </submittedName>
</protein>
<accession>A0AAN6DMD9</accession>
<evidence type="ECO:0000313" key="4">
    <source>
        <dbReference type="Proteomes" id="UP001203852"/>
    </source>
</evidence>
<feature type="compositionally biased region" description="Low complexity" evidence="2">
    <location>
        <begin position="83"/>
        <end position="108"/>
    </location>
</feature>
<evidence type="ECO:0000256" key="1">
    <source>
        <dbReference type="SAM" id="Coils"/>
    </source>
</evidence>
<sequence length="218" mass="24119">MSMQVPTIRIQRPSITTMPSTCASKAALLKGLRPVFASQQQVAATQKVLSMACQTSCIYCDIWQLAALTATHMPLAARYNLRSNSPTSSPTSSTPSSPTFSPMSRTTSESTLYPHISSAAKRIEAQMQTQRSQLSSILSFCTVSGVEGCEGLRVAHDRCSAAVEDLLDQEEDLEEELLEELQDQYDYDYGYASQYAYSDDKTYEYPQQRRPSLVDVAI</sequence>
<evidence type="ECO:0000313" key="3">
    <source>
        <dbReference type="EMBL" id="KAI1608187.1"/>
    </source>
</evidence>
<gene>
    <name evidence="3" type="ORF">EDD36DRAFT_448850</name>
</gene>
<keyword evidence="1" id="KW-0175">Coiled coil</keyword>
<dbReference type="Proteomes" id="UP001203852">
    <property type="component" value="Unassembled WGS sequence"/>
</dbReference>
<name>A0AAN6DMD9_9EURO</name>